<keyword evidence="2" id="KW-1185">Reference proteome</keyword>
<dbReference type="EMBL" id="JACHIV010000001">
    <property type="protein sequence ID" value="MBB5067369.1"/>
    <property type="molecule type" value="Genomic_DNA"/>
</dbReference>
<protein>
    <recommendedName>
        <fullName evidence="3">Excreted virulence factor EspC (Type VII ESX diderm)</fullName>
    </recommendedName>
</protein>
<dbReference type="Proteomes" id="UP000580474">
    <property type="component" value="Unassembled WGS sequence"/>
</dbReference>
<proteinExistence type="predicted"/>
<comment type="caution">
    <text evidence="1">The sequence shown here is derived from an EMBL/GenBank/DDBJ whole genome shotgun (WGS) entry which is preliminary data.</text>
</comment>
<sequence>MAPPNGEGIKTALDAMHTDAALWREQAEAMNGPKQAVEAARINDADRFYFSDELGLDDTLEELRTAIGDLLGQGQQYFNKIADDLTAAAEQYQADDDAAVHELNNLLGEHP</sequence>
<evidence type="ECO:0008006" key="3">
    <source>
        <dbReference type="Google" id="ProtNLM"/>
    </source>
</evidence>
<gene>
    <name evidence="1" type="ORF">BJ969_000457</name>
</gene>
<evidence type="ECO:0000313" key="1">
    <source>
        <dbReference type="EMBL" id="MBB5067369.1"/>
    </source>
</evidence>
<organism evidence="1 2">
    <name type="scientific">Saccharopolyspora gloriosae</name>
    <dbReference type="NCBI Taxonomy" id="455344"/>
    <lineage>
        <taxon>Bacteria</taxon>
        <taxon>Bacillati</taxon>
        <taxon>Actinomycetota</taxon>
        <taxon>Actinomycetes</taxon>
        <taxon>Pseudonocardiales</taxon>
        <taxon>Pseudonocardiaceae</taxon>
        <taxon>Saccharopolyspora</taxon>
    </lineage>
</organism>
<evidence type="ECO:0000313" key="2">
    <source>
        <dbReference type="Proteomes" id="UP000580474"/>
    </source>
</evidence>
<dbReference type="RefSeq" id="WP_184476842.1">
    <property type="nucleotide sequence ID" value="NZ_JACHIV010000001.1"/>
</dbReference>
<dbReference type="AlphaFoldDB" id="A0A840NDF8"/>
<accession>A0A840NDF8</accession>
<name>A0A840NDF8_9PSEU</name>
<reference evidence="1 2" key="1">
    <citation type="submission" date="2020-08" db="EMBL/GenBank/DDBJ databases">
        <title>Sequencing the genomes of 1000 actinobacteria strains.</title>
        <authorList>
            <person name="Klenk H.-P."/>
        </authorList>
    </citation>
    <scope>NUCLEOTIDE SEQUENCE [LARGE SCALE GENOMIC DNA]</scope>
    <source>
        <strain evidence="1 2">DSM 45582</strain>
    </source>
</reference>